<dbReference type="InterPro" id="IPR001204">
    <property type="entry name" value="Phos_transporter"/>
</dbReference>
<feature type="transmembrane region" description="Helical" evidence="6">
    <location>
        <begin position="229"/>
        <end position="247"/>
    </location>
</feature>
<feature type="transmembrane region" description="Helical" evidence="6">
    <location>
        <begin position="53"/>
        <end position="71"/>
    </location>
</feature>
<dbReference type="Pfam" id="PF01384">
    <property type="entry name" value="PHO4"/>
    <property type="match status" value="1"/>
</dbReference>
<keyword evidence="6" id="KW-0592">Phosphate transport</keyword>
<protein>
    <recommendedName>
        <fullName evidence="6">Phosphate transporter</fullName>
    </recommendedName>
</protein>
<comment type="caution">
    <text evidence="7">The sequence shown here is derived from an EMBL/GenBank/DDBJ whole genome shotgun (WGS) entry which is preliminary data.</text>
</comment>
<dbReference type="EMBL" id="AWXZ01000031">
    <property type="protein sequence ID" value="ESR24560.1"/>
    <property type="molecule type" value="Genomic_DNA"/>
</dbReference>
<feature type="transmembrane region" description="Helical" evidence="6">
    <location>
        <begin position="27"/>
        <end position="48"/>
    </location>
</feature>
<evidence type="ECO:0000313" key="7">
    <source>
        <dbReference type="EMBL" id="ESR24560.1"/>
    </source>
</evidence>
<feature type="transmembrane region" description="Helical" evidence="6">
    <location>
        <begin position="134"/>
        <end position="156"/>
    </location>
</feature>
<dbReference type="AlphaFoldDB" id="V4RMW4"/>
<feature type="transmembrane region" description="Helical" evidence="6">
    <location>
        <begin position="470"/>
        <end position="496"/>
    </location>
</feature>
<dbReference type="OrthoDB" id="9779554at2"/>
<dbReference type="Proteomes" id="UP000017819">
    <property type="component" value="Unassembled WGS sequence"/>
</dbReference>
<dbReference type="RefSeq" id="WP_023432523.1">
    <property type="nucleotide sequence ID" value="NZ_AWXZ01000031.1"/>
</dbReference>
<evidence type="ECO:0000256" key="6">
    <source>
        <dbReference type="RuleBase" id="RU363058"/>
    </source>
</evidence>
<evidence type="ECO:0000256" key="4">
    <source>
        <dbReference type="ARBA" id="ARBA00022989"/>
    </source>
</evidence>
<dbReference type="GO" id="GO:0035435">
    <property type="term" value="P:phosphate ion transmembrane transport"/>
    <property type="evidence" value="ECO:0007669"/>
    <property type="project" value="TreeGrafter"/>
</dbReference>
<evidence type="ECO:0000256" key="2">
    <source>
        <dbReference type="ARBA" id="ARBA00022448"/>
    </source>
</evidence>
<feature type="transmembrane region" description="Helical" evidence="6">
    <location>
        <begin position="91"/>
        <end position="114"/>
    </location>
</feature>
<comment type="similarity">
    <text evidence="6">Belongs to the inorganic phosphate transporter (PiT) (TC 2.A.20) family.</text>
</comment>
<feature type="transmembrane region" description="Helical" evidence="6">
    <location>
        <begin position="380"/>
        <end position="398"/>
    </location>
</feature>
<evidence type="ECO:0000256" key="3">
    <source>
        <dbReference type="ARBA" id="ARBA00022692"/>
    </source>
</evidence>
<comment type="subcellular location">
    <subcellularLocation>
        <location evidence="1 6">Membrane</location>
        <topology evidence="1 6">Multi-pass membrane protein</topology>
    </subcellularLocation>
</comment>
<keyword evidence="5 6" id="KW-0472">Membrane</keyword>
<organism evidence="7 8">
    <name type="scientific">Lutibaculum baratangense AMV1</name>
    <dbReference type="NCBI Taxonomy" id="631454"/>
    <lineage>
        <taxon>Bacteria</taxon>
        <taxon>Pseudomonadati</taxon>
        <taxon>Pseudomonadota</taxon>
        <taxon>Alphaproteobacteria</taxon>
        <taxon>Hyphomicrobiales</taxon>
        <taxon>Tepidamorphaceae</taxon>
        <taxon>Lutibaculum</taxon>
    </lineage>
</organism>
<reference evidence="7 8" key="1">
    <citation type="journal article" date="2014" name="Genome Announc.">
        <title>Draft Genome Sequence of Lutibaculum baratangense Strain AMV1T, Isolated from a Mud Volcano in Andamans, India.</title>
        <authorList>
            <person name="Singh A."/>
            <person name="Sreenivas A."/>
            <person name="Sathyanarayana Reddy G."/>
            <person name="Pinnaka A.K."/>
            <person name="Shivaji S."/>
        </authorList>
    </citation>
    <scope>NUCLEOTIDE SEQUENCE [LARGE SCALE GENOMIC DNA]</scope>
    <source>
        <strain evidence="7 8">AMV1</strain>
    </source>
</reference>
<feature type="transmembrane region" description="Helical" evidence="6">
    <location>
        <begin position="259"/>
        <end position="276"/>
    </location>
</feature>
<proteinExistence type="inferred from homology"/>
<evidence type="ECO:0000313" key="8">
    <source>
        <dbReference type="Proteomes" id="UP000017819"/>
    </source>
</evidence>
<keyword evidence="4 6" id="KW-1133">Transmembrane helix</keyword>
<dbReference type="PANTHER" id="PTHR11101">
    <property type="entry name" value="PHOSPHATE TRANSPORTER"/>
    <property type="match status" value="1"/>
</dbReference>
<name>V4RMW4_9HYPH</name>
<dbReference type="PATRIC" id="fig|631454.5.peg.2363"/>
<dbReference type="GO" id="GO:0005315">
    <property type="term" value="F:phosphate transmembrane transporter activity"/>
    <property type="evidence" value="ECO:0007669"/>
    <property type="project" value="InterPro"/>
</dbReference>
<evidence type="ECO:0000256" key="1">
    <source>
        <dbReference type="ARBA" id="ARBA00004141"/>
    </source>
</evidence>
<feature type="transmembrane region" description="Helical" evidence="6">
    <location>
        <begin position="188"/>
        <end position="209"/>
    </location>
</feature>
<gene>
    <name evidence="7" type="ORF">N177_2394</name>
</gene>
<dbReference type="GO" id="GO:0016020">
    <property type="term" value="C:membrane"/>
    <property type="evidence" value="ECO:0007669"/>
    <property type="project" value="UniProtKB-SubCell"/>
</dbReference>
<keyword evidence="8" id="KW-1185">Reference proteome</keyword>
<sequence>MPKHAVDKELKKLARLDEASSGLTRAIAPPGLAIVFLAAVAVFAATFVASGPLGLYVVVAAFIAGYMALYVGANDVANNMGPAVGGRTLTLMQALIIAAIFEAAGALIAGGDVVGTISKDIVRPAPTMETTRFIIVMMAGFLAAAMWIHLATYLGAPVSTTHSVVGGVLGSAVAASGLDVVNWPTMGAIAASWIISPVMGGVIAAALLWALKRTVLLREDDRVRAGRRYVPAMVGLMAGVFTSYLMLKGLSHVWAPPTWLVLAAGLLAFLAGWIVARPWIRQQSVGMPDERKAVANLFALPLIISTAFLSFAHGANDVANAVGPLAAIVSAAGSGMAAPQDVPLPLWVLMIGAVGISTGLALFGPRVIRTVGQSITRMNASRAFCVALSAAVTVLVASALGLPVSSTHVAVGGVFGVGFLRERLMNKGIPNPAVQPRTRFLKVATLNETPEQAVARMQKRQKRYLVRRRYALAIGAAWVVTVPASALLAATLYGVLSLATVGSL</sequence>
<keyword evidence="3 6" id="KW-0812">Transmembrane</keyword>
<feature type="transmembrane region" description="Helical" evidence="6">
    <location>
        <begin position="404"/>
        <end position="420"/>
    </location>
</feature>
<dbReference type="STRING" id="631454.N177_2394"/>
<keyword evidence="2 6" id="KW-0813">Transport</keyword>
<evidence type="ECO:0000256" key="5">
    <source>
        <dbReference type="ARBA" id="ARBA00023136"/>
    </source>
</evidence>
<dbReference type="eggNOG" id="COG0306">
    <property type="taxonomic scope" value="Bacteria"/>
</dbReference>
<feature type="transmembrane region" description="Helical" evidence="6">
    <location>
        <begin position="297"/>
        <end position="315"/>
    </location>
</feature>
<feature type="transmembrane region" description="Helical" evidence="6">
    <location>
        <begin position="346"/>
        <end position="368"/>
    </location>
</feature>
<accession>V4RMW4</accession>
<dbReference type="PANTHER" id="PTHR11101:SF80">
    <property type="entry name" value="PHOSPHATE TRANSPORTER"/>
    <property type="match status" value="1"/>
</dbReference>